<proteinExistence type="predicted"/>
<reference evidence="2 3" key="1">
    <citation type="journal article" date="2018" name="Front. Plant Sci.">
        <title>Red Clover (Trifolium pratense) and Zigzag Clover (T. medium) - A Picture of Genomic Similarities and Differences.</title>
        <authorList>
            <person name="Dluhosova J."/>
            <person name="Istvanek J."/>
            <person name="Nedelnik J."/>
            <person name="Repkova J."/>
        </authorList>
    </citation>
    <scope>NUCLEOTIDE SEQUENCE [LARGE SCALE GENOMIC DNA]</scope>
    <source>
        <strain evidence="3">cv. 10/8</strain>
        <tissue evidence="2">Leaf</tissue>
    </source>
</reference>
<comment type="caution">
    <text evidence="2">The sequence shown here is derived from an EMBL/GenBank/DDBJ whole genome shotgun (WGS) entry which is preliminary data.</text>
</comment>
<protein>
    <submittedName>
        <fullName evidence="2">Uncharacterized protein</fullName>
    </submittedName>
</protein>
<evidence type="ECO:0000313" key="2">
    <source>
        <dbReference type="EMBL" id="MCI88344.1"/>
    </source>
</evidence>
<dbReference type="Proteomes" id="UP000265520">
    <property type="component" value="Unassembled WGS sequence"/>
</dbReference>
<feature type="compositionally biased region" description="Basic and acidic residues" evidence="1">
    <location>
        <begin position="1"/>
        <end position="36"/>
    </location>
</feature>
<dbReference type="EMBL" id="LXQA011190519">
    <property type="protein sequence ID" value="MCI88344.1"/>
    <property type="molecule type" value="Genomic_DNA"/>
</dbReference>
<sequence>KEQENQGKLKKLGQEHEQEQEARARARGKEELEEARNHRKSKV</sequence>
<name>A0A392VIX6_9FABA</name>
<feature type="non-terminal residue" evidence="2">
    <location>
        <position position="1"/>
    </location>
</feature>
<feature type="region of interest" description="Disordered" evidence="1">
    <location>
        <begin position="1"/>
        <end position="43"/>
    </location>
</feature>
<dbReference type="AlphaFoldDB" id="A0A392VIX6"/>
<organism evidence="2 3">
    <name type="scientific">Trifolium medium</name>
    <dbReference type="NCBI Taxonomy" id="97028"/>
    <lineage>
        <taxon>Eukaryota</taxon>
        <taxon>Viridiplantae</taxon>
        <taxon>Streptophyta</taxon>
        <taxon>Embryophyta</taxon>
        <taxon>Tracheophyta</taxon>
        <taxon>Spermatophyta</taxon>
        <taxon>Magnoliopsida</taxon>
        <taxon>eudicotyledons</taxon>
        <taxon>Gunneridae</taxon>
        <taxon>Pentapetalae</taxon>
        <taxon>rosids</taxon>
        <taxon>fabids</taxon>
        <taxon>Fabales</taxon>
        <taxon>Fabaceae</taxon>
        <taxon>Papilionoideae</taxon>
        <taxon>50 kb inversion clade</taxon>
        <taxon>NPAAA clade</taxon>
        <taxon>Hologalegina</taxon>
        <taxon>IRL clade</taxon>
        <taxon>Trifolieae</taxon>
        <taxon>Trifolium</taxon>
    </lineage>
</organism>
<evidence type="ECO:0000256" key="1">
    <source>
        <dbReference type="SAM" id="MobiDB-lite"/>
    </source>
</evidence>
<keyword evidence="3" id="KW-1185">Reference proteome</keyword>
<evidence type="ECO:0000313" key="3">
    <source>
        <dbReference type="Proteomes" id="UP000265520"/>
    </source>
</evidence>
<accession>A0A392VIX6</accession>